<organism evidence="1 2">
    <name type="scientific">Prevotella aurantiaca</name>
    <dbReference type="NCBI Taxonomy" id="596085"/>
    <lineage>
        <taxon>Bacteria</taxon>
        <taxon>Pseudomonadati</taxon>
        <taxon>Bacteroidota</taxon>
        <taxon>Bacteroidia</taxon>
        <taxon>Bacteroidales</taxon>
        <taxon>Prevotellaceae</taxon>
        <taxon>Prevotella</taxon>
    </lineage>
</organism>
<name>A0A930HMN0_9BACT</name>
<dbReference type="Proteomes" id="UP000771736">
    <property type="component" value="Unassembled WGS sequence"/>
</dbReference>
<sequence length="216" mass="25575">MNATYWGRRFGVVIMKDHISGRVLWYKFIDKKETIADYREGISYLELHGYNVLCIVSDSLKGLRQEFHQYRFQHCQFHQLMTIRTKLTLHPKLQASQDLLGIAKMFCHTDKDSFIGALTAWHEKWKDFINERAKGVDGKMHYVHKNTRSAYLSLKRNMPRLWTFYDFPELQMPNTNNELEALNSTLKAKLNLHKGISKERRKVIIQDFLKAHSPCR</sequence>
<protein>
    <recommendedName>
        <fullName evidence="3">Transposase</fullName>
    </recommendedName>
</protein>
<evidence type="ECO:0000313" key="2">
    <source>
        <dbReference type="Proteomes" id="UP000771736"/>
    </source>
</evidence>
<dbReference type="EMBL" id="JABZSJ010000026">
    <property type="protein sequence ID" value="MBF1384365.1"/>
    <property type="molecule type" value="Genomic_DNA"/>
</dbReference>
<gene>
    <name evidence="1" type="ORF">HXN26_05865</name>
</gene>
<evidence type="ECO:0008006" key="3">
    <source>
        <dbReference type="Google" id="ProtNLM"/>
    </source>
</evidence>
<accession>A0A930HMN0</accession>
<proteinExistence type="predicted"/>
<evidence type="ECO:0000313" key="1">
    <source>
        <dbReference type="EMBL" id="MBF1384365.1"/>
    </source>
</evidence>
<dbReference type="AlphaFoldDB" id="A0A930HMN0"/>
<reference evidence="1" key="1">
    <citation type="submission" date="2020-04" db="EMBL/GenBank/DDBJ databases">
        <title>Deep metagenomics examines the oral microbiome during advanced dental caries in children, revealing novel taxa and co-occurrences with host molecules.</title>
        <authorList>
            <person name="Baker J.L."/>
            <person name="Morton J.T."/>
            <person name="Dinis M."/>
            <person name="Alvarez R."/>
            <person name="Tran N.C."/>
            <person name="Knight R."/>
            <person name="Edlund A."/>
        </authorList>
    </citation>
    <scope>NUCLEOTIDE SEQUENCE</scope>
    <source>
        <strain evidence="1">JCVI_44_bin.5</strain>
    </source>
</reference>
<comment type="caution">
    <text evidence="1">The sequence shown here is derived from an EMBL/GenBank/DDBJ whole genome shotgun (WGS) entry which is preliminary data.</text>
</comment>